<dbReference type="Gene3D" id="2.180.10.10">
    <property type="entry name" value="RHS repeat-associated core"/>
    <property type="match status" value="1"/>
</dbReference>
<dbReference type="NCBIfam" id="TIGR03696">
    <property type="entry name" value="Rhs_assc_core"/>
    <property type="match status" value="1"/>
</dbReference>
<dbReference type="RefSeq" id="WP_016498808.1">
    <property type="nucleotide sequence ID" value="NC_021505.1"/>
</dbReference>
<proteinExistence type="predicted"/>
<dbReference type="GeneID" id="45523229"/>
<sequence>MAPSTPHTQSPQPVCFTPYGHSGAIGDAAIATGFNGVPFDIYANCYHLGQGYRAFFPGLMRFSSADSLSPFGVGGLNAYAYCKGDPVNYGDPQGTAGVPIGRTGNTPRSAVTARGQFGIGQSSREVKSRRNELRLERMIKQAQETHEQAQAQGVNLALDLLEHEEDLFKRVNQHLGVGVLHRAADKNFRVQERLSTAATRAYTDHMKDILKGQARHYADDGILNIAQSTYLSDLDRSLINAYAPFTENLSGKYSGGYEWDLRLLMAQWKIREAEKFLSGRHSHFSV</sequence>
<evidence type="ECO:0000313" key="1">
    <source>
        <dbReference type="EMBL" id="BAN53550.1"/>
    </source>
</evidence>
<protein>
    <recommendedName>
        <fullName evidence="3">RHS repeat-associated core domain-containing protein</fullName>
    </recommendedName>
</protein>
<dbReference type="EMBL" id="AP013070">
    <property type="protein sequence ID" value="BAN53550.1"/>
    <property type="molecule type" value="Genomic_DNA"/>
</dbReference>
<organism evidence="1 2">
    <name type="scientific">Pseudomonas putida NBRC 14164</name>
    <dbReference type="NCBI Taxonomy" id="1211579"/>
    <lineage>
        <taxon>Bacteria</taxon>
        <taxon>Pseudomonadati</taxon>
        <taxon>Pseudomonadota</taxon>
        <taxon>Gammaproteobacteria</taxon>
        <taxon>Pseudomonadales</taxon>
        <taxon>Pseudomonadaceae</taxon>
        <taxon>Pseudomonas</taxon>
    </lineage>
</organism>
<accession>A0ABM7ECJ9</accession>
<gene>
    <name evidence="1" type="ORF">PP4_16970</name>
</gene>
<reference evidence="1 2" key="1">
    <citation type="journal article" date="2014" name="Genome Announc.">
        <title>The Complete Genome Sequence of Pseudomonas putida NBRC 14164T Confirms High Intraspecies Variation.</title>
        <authorList>
            <person name="Ohji S."/>
            <person name="Yamazoe A."/>
            <person name="Hosoyama A."/>
            <person name="Tsuchikane K."/>
            <person name="Ezaki T."/>
            <person name="Fujita N."/>
        </authorList>
    </citation>
    <scope>NUCLEOTIDE SEQUENCE [LARGE SCALE GENOMIC DNA]</scope>
    <source>
        <strain evidence="1 2">NBRC 14164</strain>
    </source>
</reference>
<evidence type="ECO:0000313" key="2">
    <source>
        <dbReference type="Proteomes" id="UP000016702"/>
    </source>
</evidence>
<keyword evidence="2" id="KW-1185">Reference proteome</keyword>
<dbReference type="SUPFAM" id="SSF56399">
    <property type="entry name" value="ADP-ribosylation"/>
    <property type="match status" value="1"/>
</dbReference>
<dbReference type="Proteomes" id="UP000016702">
    <property type="component" value="Chromosome"/>
</dbReference>
<name>A0ABM7ECJ9_PSEPU</name>
<evidence type="ECO:0008006" key="3">
    <source>
        <dbReference type="Google" id="ProtNLM"/>
    </source>
</evidence>
<dbReference type="InterPro" id="IPR022385">
    <property type="entry name" value="Rhs_assc_core"/>
</dbReference>